<reference evidence="4 5" key="2">
    <citation type="submission" date="2019-06" db="EMBL/GenBank/DDBJ databases">
        <title>Co-occurence of chitin degradation, pigmentation and bioactivity in marine Pseudoalteromonas.</title>
        <authorList>
            <person name="Sonnenschein E.C."/>
            <person name="Bech P.K."/>
        </authorList>
    </citation>
    <scope>NUCLEOTIDE SEQUENCE [LARGE SCALE GENOMIC DNA]</scope>
    <source>
        <strain evidence="5">S2231</strain>
        <strain evidence="2 4">S2233</strain>
    </source>
</reference>
<protein>
    <submittedName>
        <fullName evidence="3">Uncharacterized protein</fullName>
    </submittedName>
</protein>
<dbReference type="AlphaFoldDB" id="A0A5S3XJ55"/>
<reference evidence="3 5" key="1">
    <citation type="submission" date="2017-12" db="EMBL/GenBank/DDBJ databases">
        <authorList>
            <person name="Paulsen S."/>
            <person name="Gram L.K."/>
        </authorList>
    </citation>
    <scope>NUCLEOTIDE SEQUENCE [LARGE SCALE GENOMIC DNA]</scope>
    <source>
        <strain evidence="3 5">S2231</strain>
        <strain evidence="2">S2233</strain>
    </source>
</reference>
<gene>
    <name evidence="3" type="ORF">CWB96_21285</name>
    <name evidence="2" type="ORF">CWB97_16885</name>
</gene>
<organism evidence="3 5">
    <name type="scientific">Pseudoalteromonas citrea</name>
    <dbReference type="NCBI Taxonomy" id="43655"/>
    <lineage>
        <taxon>Bacteria</taxon>
        <taxon>Pseudomonadati</taxon>
        <taxon>Pseudomonadota</taxon>
        <taxon>Gammaproteobacteria</taxon>
        <taxon>Alteromonadales</taxon>
        <taxon>Pseudoalteromonadaceae</taxon>
        <taxon>Pseudoalteromonas</taxon>
    </lineage>
</organism>
<reference evidence="3" key="3">
    <citation type="submission" date="2019-09" db="EMBL/GenBank/DDBJ databases">
        <title>Co-occurence of chitin degradation, pigmentation and bioactivity in marine Pseudoalteromonas.</title>
        <authorList>
            <person name="Sonnenschein E.C."/>
            <person name="Bech P.K."/>
        </authorList>
    </citation>
    <scope>NUCLEOTIDE SEQUENCE</scope>
    <source>
        <strain evidence="3">S2231</strain>
    </source>
</reference>
<accession>A0A5S3XJ55</accession>
<dbReference type="RefSeq" id="WP_119862692.1">
    <property type="nucleotide sequence ID" value="NZ_PNCK01000067.1"/>
</dbReference>
<evidence type="ECO:0000313" key="5">
    <source>
        <dbReference type="Proteomes" id="UP000307706"/>
    </source>
</evidence>
<feature type="signal peptide" evidence="1">
    <location>
        <begin position="1"/>
        <end position="22"/>
    </location>
</feature>
<dbReference type="EMBL" id="PNCK01000067">
    <property type="protein sequence ID" value="TMP40791.1"/>
    <property type="molecule type" value="Genomic_DNA"/>
</dbReference>
<dbReference type="OrthoDB" id="6292687at2"/>
<feature type="chain" id="PRO_5024347465" evidence="1">
    <location>
        <begin position="23"/>
        <end position="130"/>
    </location>
</feature>
<sequence length="130" mass="14664">MKNRVTATCATVACLISLSSMATNVDLASGYYTTAEVLEYGRQVQAVQQQLANAGYVLQNCSENQVNYFTQPSEPHYFYSETHCMYSIPRDTGGMSLQTDYAKLSMQVHYHQLNALYHEGEVNVSYFTVY</sequence>
<keyword evidence="1" id="KW-0732">Signal</keyword>
<proteinExistence type="predicted"/>
<name>A0A5S3XJ55_9GAMM</name>
<dbReference type="Proteomes" id="UP000307706">
    <property type="component" value="Unassembled WGS sequence"/>
</dbReference>
<comment type="caution">
    <text evidence="3">The sequence shown here is derived from an EMBL/GenBank/DDBJ whole genome shotgun (WGS) entry which is preliminary data.</text>
</comment>
<evidence type="ECO:0000256" key="1">
    <source>
        <dbReference type="SAM" id="SignalP"/>
    </source>
</evidence>
<evidence type="ECO:0000313" key="3">
    <source>
        <dbReference type="EMBL" id="TMP53422.1"/>
    </source>
</evidence>
<evidence type="ECO:0000313" key="4">
    <source>
        <dbReference type="Proteomes" id="UP000305730"/>
    </source>
</evidence>
<keyword evidence="4" id="KW-1185">Reference proteome</keyword>
<dbReference type="EMBL" id="PNCL01000150">
    <property type="protein sequence ID" value="TMP53422.1"/>
    <property type="molecule type" value="Genomic_DNA"/>
</dbReference>
<evidence type="ECO:0000313" key="2">
    <source>
        <dbReference type="EMBL" id="TMP40791.1"/>
    </source>
</evidence>
<dbReference type="Proteomes" id="UP000305730">
    <property type="component" value="Unassembled WGS sequence"/>
</dbReference>